<evidence type="ECO:0000313" key="7">
    <source>
        <dbReference type="EMBL" id="EPZ31995.1"/>
    </source>
</evidence>
<evidence type="ECO:0000256" key="5">
    <source>
        <dbReference type="ARBA" id="ARBA00053565"/>
    </source>
</evidence>
<accession>A0A075ATE6</accession>
<name>A0A075ATE6_ROZAC</name>
<dbReference type="EMBL" id="ML005340">
    <property type="protein sequence ID" value="RKP18895.1"/>
    <property type="molecule type" value="Genomic_DNA"/>
</dbReference>
<evidence type="ECO:0000313" key="10">
    <source>
        <dbReference type="Proteomes" id="UP000281549"/>
    </source>
</evidence>
<keyword evidence="9" id="KW-1185">Reference proteome</keyword>
<dbReference type="AlphaFoldDB" id="A0A075ATE6"/>
<dbReference type="OrthoDB" id="6605928at2759"/>
<protein>
    <recommendedName>
        <fullName evidence="6">V-type proton ATPase subunit C</fullName>
    </recommendedName>
</protein>
<reference evidence="8" key="3">
    <citation type="submission" date="2018-08" db="EMBL/GenBank/DDBJ databases">
        <title>Leveraging single-cell genomics to expand the Fungal Tree of Life.</title>
        <authorList>
            <consortium name="DOE Joint Genome Institute"/>
            <person name="Ahrendt S.R."/>
            <person name="Quandt C.A."/>
            <person name="Ciobanu D."/>
            <person name="Clum A."/>
            <person name="Salamov A."/>
            <person name="Andreopoulos B."/>
            <person name="Cheng J.-F."/>
            <person name="Woyke T."/>
            <person name="Pelin A."/>
            <person name="Henrissat B."/>
            <person name="Reynolds N."/>
            <person name="Benny G.L."/>
            <person name="Smith M.E."/>
            <person name="James T.Y."/>
            <person name="Grigoriev I.V."/>
        </authorList>
    </citation>
    <scope>NUCLEOTIDE SEQUENCE</scope>
    <source>
        <strain evidence="8">CSF55</strain>
    </source>
</reference>
<dbReference type="STRING" id="988480.A0A075ATE6"/>
<dbReference type="OMA" id="VMIWIHV"/>
<comment type="similarity">
    <text evidence="1 6">Belongs to the V-ATPase C subunit family.</text>
</comment>
<reference evidence="10" key="2">
    <citation type="journal article" date="2018" name="Nat. Microbiol.">
        <title>Leveraging single-cell genomics to expand the fungal tree of life.</title>
        <authorList>
            <person name="Ahrendt S.R."/>
            <person name="Quandt C.A."/>
            <person name="Ciobanu D."/>
            <person name="Clum A."/>
            <person name="Salamov A."/>
            <person name="Andreopoulos B."/>
            <person name="Cheng J.F."/>
            <person name="Woyke T."/>
            <person name="Pelin A."/>
            <person name="Henrissat B."/>
            <person name="Reynolds N.K."/>
            <person name="Benny G.L."/>
            <person name="Smith M.E."/>
            <person name="James T.Y."/>
            <person name="Grigoriev I.V."/>
        </authorList>
    </citation>
    <scope>NUCLEOTIDE SEQUENCE [LARGE SCALE GENOMIC DNA]</scope>
    <source>
        <strain evidence="10">CSF55</strain>
    </source>
</reference>
<comment type="subunit">
    <text evidence="6">V-ATPase is a heteromultimeric enzyme composed of a peripheral catalytic V1 complex (components A to H) attached to an integral membrane V0 proton pore complex.</text>
</comment>
<dbReference type="Gene3D" id="1.20.1460.10">
    <property type="entry name" value="subunit c (vma5p) of the yeast v-atpase, domain 2"/>
    <property type="match status" value="1"/>
</dbReference>
<evidence type="ECO:0000256" key="3">
    <source>
        <dbReference type="ARBA" id="ARBA00022781"/>
    </source>
</evidence>
<dbReference type="Proteomes" id="UP000030755">
    <property type="component" value="Unassembled WGS sequence"/>
</dbReference>
<dbReference type="EMBL" id="KE561198">
    <property type="protein sequence ID" value="EPZ31995.1"/>
    <property type="molecule type" value="Genomic_DNA"/>
</dbReference>
<dbReference type="Pfam" id="PF03223">
    <property type="entry name" value="V-ATPase_C"/>
    <property type="match status" value="1"/>
</dbReference>
<dbReference type="CDD" id="cd14785">
    <property type="entry name" value="V-ATPase_C"/>
    <property type="match status" value="1"/>
</dbReference>
<evidence type="ECO:0000256" key="6">
    <source>
        <dbReference type="RuleBase" id="RU364010"/>
    </source>
</evidence>
<dbReference type="HOGENOM" id="CLU_017554_3_0_1"/>
<dbReference type="Gene3D" id="3.30.70.1180">
    <property type="entry name" value="Vacuolar atp synthase subunit c, domain 1"/>
    <property type="match status" value="1"/>
</dbReference>
<gene>
    <name evidence="7" type="ORF">O9G_004797</name>
    <name evidence="8" type="ORF">ROZALSC1DRAFT_29455</name>
</gene>
<evidence type="ECO:0000256" key="4">
    <source>
        <dbReference type="ARBA" id="ARBA00023065"/>
    </source>
</evidence>
<organism evidence="7 9">
    <name type="scientific">Rozella allomycis (strain CSF55)</name>
    <dbReference type="NCBI Taxonomy" id="988480"/>
    <lineage>
        <taxon>Eukaryota</taxon>
        <taxon>Fungi</taxon>
        <taxon>Fungi incertae sedis</taxon>
        <taxon>Cryptomycota</taxon>
        <taxon>Cryptomycota incertae sedis</taxon>
        <taxon>Rozella</taxon>
    </lineage>
</organism>
<dbReference type="InterPro" id="IPR004907">
    <property type="entry name" value="ATPase_V1-cplx_csu"/>
</dbReference>
<proteinExistence type="inferred from homology"/>
<evidence type="ECO:0000313" key="9">
    <source>
        <dbReference type="Proteomes" id="UP000030755"/>
    </source>
</evidence>
<sequence>MSTAPAYWLVSVPPYTTNNAGSSDNKKQQIFTTIKTLVQDQAELYKFPIPDFKVGTLDQLVTVTDELAKMDVQFESMTIKIIQNLKSILPPTESALANVSVNEKTPDQYIRSFQWNTMKYRQDKPIKDICEVMVQEMTQLDNLIRSKMTSYNQVKASFGTFERKQTGNLLVKNLSDIVKKEHFVLESEYMDTLVVAVPKFLQKEWLENYETLTAMVVPRSTQLIIEDEEHALYTVTLFKRVAEEFTTKAREKKFIVREFRYNAEDIQKEKNQIAEMGASMKEQWSNLLRLLKTNFGEAFAAWIHVKALRIFVESVLRFGLPPVFQPVVLKPKNKAEKKLREAFSNYMKNTPASGSSIMSTKFGEQEGLEEASTILTDKEYYTYAYFPINWDPNK</sequence>
<comment type="function">
    <text evidence="6">Subunit of the V1 complex of vacuolar(H+)-ATPase (V-ATPase), a multisubunit enzyme composed of a peripheral complex (V1) that hydrolyzes ATP and a membrane integral complex (V0) that translocates protons. V-ATPase is responsible for acidifying and maintaining the pH of intracellular compartments and in some cell types, is targeted to the plasma membrane, where it is responsible for acidifying the extracellular environment. Subunit C is necessary for the assembly of the catalytic sector of the enzyme and is likely to have a specific function in its catalytic activity.</text>
</comment>
<evidence type="ECO:0000256" key="2">
    <source>
        <dbReference type="ARBA" id="ARBA00022448"/>
    </source>
</evidence>
<evidence type="ECO:0000313" key="8">
    <source>
        <dbReference type="EMBL" id="RKP18895.1"/>
    </source>
</evidence>
<keyword evidence="4 6" id="KW-0406">Ion transport</keyword>
<keyword evidence="2 6" id="KW-0813">Transport</keyword>
<dbReference type="SUPFAM" id="SSF118203">
    <property type="entry name" value="Vacuolar ATP synthase subunit C"/>
    <property type="match status" value="1"/>
</dbReference>
<dbReference type="FunFam" id="3.30.70.100:FF:000002">
    <property type="entry name" value="V-type proton ATPase subunit C"/>
    <property type="match status" value="1"/>
</dbReference>
<comment type="function">
    <text evidence="5">Subunit of the V1 complex of vacuolar(H+)-ATPase (V-ATPase), a multisubunit enzyme composed of a peripheral complex (V1) that hydrolyzes ATP and a membrane integral complex (V0) that translocates protons. V-ATPase is responsible for acidifying and maintaining the pH of intracellular compartments. Subunit C is necessary for the assembly of the catalytic sector of the enzyme and is likely to have a specific function in its catalytic activity. Reversibly leaves the enzyme after glucose depletion, causing the catalytic subcomplex V1 to detach from the V0 section.</text>
</comment>
<dbReference type="Gene3D" id="3.30.70.100">
    <property type="match status" value="1"/>
</dbReference>
<dbReference type="GO" id="GO:0000221">
    <property type="term" value="C:vacuolar proton-transporting V-type ATPase, V1 domain"/>
    <property type="evidence" value="ECO:0007669"/>
    <property type="project" value="EnsemblFungi"/>
</dbReference>
<reference evidence="7 9" key="1">
    <citation type="journal article" date="2013" name="Curr. Biol.">
        <title>Shared signatures of parasitism and phylogenomics unite Cryptomycota and microsporidia.</title>
        <authorList>
            <person name="James T.Y."/>
            <person name="Pelin A."/>
            <person name="Bonen L."/>
            <person name="Ahrendt S."/>
            <person name="Sain D."/>
            <person name="Corradi N."/>
            <person name="Stajich J.E."/>
        </authorList>
    </citation>
    <scope>NUCLEOTIDE SEQUENCE [LARGE SCALE GENOMIC DNA]</scope>
    <source>
        <strain evidence="7 9">CSF55</strain>
        <strain evidence="7 9">CSF55</strain>
    </source>
</reference>
<dbReference type="Proteomes" id="UP000281549">
    <property type="component" value="Unassembled WGS sequence"/>
</dbReference>
<dbReference type="GO" id="GO:0046961">
    <property type="term" value="F:proton-transporting ATPase activity, rotational mechanism"/>
    <property type="evidence" value="ECO:0007669"/>
    <property type="project" value="InterPro"/>
</dbReference>
<evidence type="ECO:0000256" key="1">
    <source>
        <dbReference type="ARBA" id="ARBA00006138"/>
    </source>
</evidence>
<dbReference type="PANTHER" id="PTHR10137">
    <property type="entry name" value="V-TYPE PROTON ATPASE SUBUNIT C"/>
    <property type="match status" value="1"/>
</dbReference>
<dbReference type="PANTHER" id="PTHR10137:SF0">
    <property type="entry name" value="V-TYPE PROTON ATPASE SUBUNIT C"/>
    <property type="match status" value="1"/>
</dbReference>
<keyword evidence="3 6" id="KW-0375">Hydrogen ion transport</keyword>
<dbReference type="InterPro" id="IPR036132">
    <property type="entry name" value="Vac_ATP_synth_c_sf"/>
</dbReference>